<dbReference type="SUPFAM" id="SSF55073">
    <property type="entry name" value="Nucleotide cyclase"/>
    <property type="match status" value="1"/>
</dbReference>
<evidence type="ECO:0000313" key="5">
    <source>
        <dbReference type="Proteomes" id="UP000245469"/>
    </source>
</evidence>
<evidence type="ECO:0000256" key="1">
    <source>
        <dbReference type="SAM" id="MobiDB-lite"/>
    </source>
</evidence>
<evidence type="ECO:0000313" key="4">
    <source>
        <dbReference type="EMBL" id="PWJ52712.1"/>
    </source>
</evidence>
<keyword evidence="5" id="KW-1185">Reference proteome</keyword>
<dbReference type="NCBIfam" id="TIGR00254">
    <property type="entry name" value="GGDEF"/>
    <property type="match status" value="1"/>
</dbReference>
<dbReference type="Gene3D" id="3.30.70.270">
    <property type="match status" value="1"/>
</dbReference>
<dbReference type="InterPro" id="IPR029787">
    <property type="entry name" value="Nucleotide_cyclase"/>
</dbReference>
<dbReference type="Proteomes" id="UP000245469">
    <property type="component" value="Unassembled WGS sequence"/>
</dbReference>
<protein>
    <submittedName>
        <fullName evidence="4">Diguanylate cyclase (GGDEF)-like protein</fullName>
    </submittedName>
</protein>
<dbReference type="CDD" id="cd01949">
    <property type="entry name" value="GGDEF"/>
    <property type="match status" value="1"/>
</dbReference>
<organism evidence="4 5">
    <name type="scientific">Quadrisphaera granulorum</name>
    <dbReference type="NCBI Taxonomy" id="317664"/>
    <lineage>
        <taxon>Bacteria</taxon>
        <taxon>Bacillati</taxon>
        <taxon>Actinomycetota</taxon>
        <taxon>Actinomycetes</taxon>
        <taxon>Kineosporiales</taxon>
        <taxon>Kineosporiaceae</taxon>
        <taxon>Quadrisphaera</taxon>
    </lineage>
</organism>
<dbReference type="CDD" id="cd01948">
    <property type="entry name" value="EAL"/>
    <property type="match status" value="1"/>
</dbReference>
<accession>A0A316A5F4</accession>
<name>A0A316A5F4_9ACTN</name>
<dbReference type="InterPro" id="IPR052155">
    <property type="entry name" value="Biofilm_reg_signaling"/>
</dbReference>
<gene>
    <name evidence="4" type="ORF">BXY45_11884</name>
</gene>
<dbReference type="PROSITE" id="PS50883">
    <property type="entry name" value="EAL"/>
    <property type="match status" value="1"/>
</dbReference>
<dbReference type="RefSeq" id="WP_109775199.1">
    <property type="nucleotide sequence ID" value="NZ_QGDQ01000018.1"/>
</dbReference>
<dbReference type="InterPro" id="IPR035919">
    <property type="entry name" value="EAL_sf"/>
</dbReference>
<dbReference type="SUPFAM" id="SSF141868">
    <property type="entry name" value="EAL domain-like"/>
    <property type="match status" value="1"/>
</dbReference>
<comment type="caution">
    <text evidence="4">The sequence shown here is derived from an EMBL/GenBank/DDBJ whole genome shotgun (WGS) entry which is preliminary data.</text>
</comment>
<dbReference type="EMBL" id="QGDQ01000018">
    <property type="protein sequence ID" value="PWJ52712.1"/>
    <property type="molecule type" value="Genomic_DNA"/>
</dbReference>
<dbReference type="AlphaFoldDB" id="A0A316A5F4"/>
<dbReference type="Gene3D" id="3.20.20.450">
    <property type="entry name" value="EAL domain"/>
    <property type="match status" value="1"/>
</dbReference>
<dbReference type="InterPro" id="IPR000160">
    <property type="entry name" value="GGDEF_dom"/>
</dbReference>
<evidence type="ECO:0000259" key="3">
    <source>
        <dbReference type="PROSITE" id="PS50887"/>
    </source>
</evidence>
<dbReference type="PANTHER" id="PTHR44757:SF2">
    <property type="entry name" value="BIOFILM ARCHITECTURE MAINTENANCE PROTEIN MBAA"/>
    <property type="match status" value="1"/>
</dbReference>
<reference evidence="4 5" key="1">
    <citation type="submission" date="2018-03" db="EMBL/GenBank/DDBJ databases">
        <title>Genomic Encyclopedia of Archaeal and Bacterial Type Strains, Phase II (KMG-II): from individual species to whole genera.</title>
        <authorList>
            <person name="Goeker M."/>
        </authorList>
    </citation>
    <scope>NUCLEOTIDE SEQUENCE [LARGE SCALE GENOMIC DNA]</scope>
    <source>
        <strain evidence="4 5">DSM 44889</strain>
    </source>
</reference>
<dbReference type="OrthoDB" id="23692at2"/>
<dbReference type="InterPro" id="IPR043128">
    <property type="entry name" value="Rev_trsase/Diguanyl_cyclase"/>
</dbReference>
<dbReference type="PROSITE" id="PS50887">
    <property type="entry name" value="GGDEF"/>
    <property type="match status" value="1"/>
</dbReference>
<proteinExistence type="predicted"/>
<feature type="domain" description="GGDEF" evidence="3">
    <location>
        <begin position="192"/>
        <end position="324"/>
    </location>
</feature>
<dbReference type="Pfam" id="PF00563">
    <property type="entry name" value="EAL"/>
    <property type="match status" value="1"/>
</dbReference>
<feature type="region of interest" description="Disordered" evidence="1">
    <location>
        <begin position="591"/>
        <end position="628"/>
    </location>
</feature>
<dbReference type="PANTHER" id="PTHR44757">
    <property type="entry name" value="DIGUANYLATE CYCLASE DGCP"/>
    <property type="match status" value="1"/>
</dbReference>
<dbReference type="InterPro" id="IPR001633">
    <property type="entry name" value="EAL_dom"/>
</dbReference>
<evidence type="ECO:0000259" key="2">
    <source>
        <dbReference type="PROSITE" id="PS50883"/>
    </source>
</evidence>
<dbReference type="SMART" id="SM00267">
    <property type="entry name" value="GGDEF"/>
    <property type="match status" value="1"/>
</dbReference>
<dbReference type="SMART" id="SM00052">
    <property type="entry name" value="EAL"/>
    <property type="match status" value="1"/>
</dbReference>
<sequence>MSEVPRALLETTLTRCVDELSVPLRRVSGSTACWQVDAAFRSDPDLLCLAVIGDDDHAGEDDHDDDAGHPRTLGLVSRGAFLSAMSGRYGYGRSLHGRRPIATLAEHDVLVLDADTSVPRAAELLLARERAQRFSELLVRRPDGTLRLLEAEQVFRALSAQLAVEALTDQLTGLANRAHFMRRLGEVCAGPGSVVVAFVDLDDFKAVNDSSGHVTGDQLLRRTAERLRACGGPDGVVARLGGDEFAVLLPGAGPADAQHLAILLQAELSRPHDLGGRLLPGRASVGVAMCTALPAEPSALLHEADLAMYRAKQSGGRRSEVVDASWCSGATPPAPDHRAFHAAAERGELEVHYQPIVEVVTGRLRSLEALVRWRHPLRGLLAPGDFLDDAAAAGFSAELDVHVLRTALAQQARWEAEHGPAAPAHLNVNLTVAGLLMPDLPAVVARELERAGVRARTLRLELPEVATAAHVRAAAPTLEALRALGVALTLDDVGSGAAGLSHLSELHVDGLKIDRRFVERAPVDERSAVVVRTLVELGHGLGVPVTAEGAEGAVHLALLRGLAPGRTLLVQGSVVSPPLHPDDVPALWSDPAPDGVTAGVGRSPSVSARDGWTAAACAAPPRRGSPPS</sequence>
<dbReference type="Pfam" id="PF00990">
    <property type="entry name" value="GGDEF"/>
    <property type="match status" value="1"/>
</dbReference>
<feature type="domain" description="EAL" evidence="2">
    <location>
        <begin position="333"/>
        <end position="592"/>
    </location>
</feature>